<evidence type="ECO:0000313" key="7">
    <source>
        <dbReference type="EMBL" id="RDI66684.1"/>
    </source>
</evidence>
<dbReference type="STRING" id="1210086.GCA_001613105_01631"/>
<dbReference type="PANTHER" id="PTHR30055:SF234">
    <property type="entry name" value="HTH-TYPE TRANSCRIPTIONAL REGULATOR BETI"/>
    <property type="match status" value="1"/>
</dbReference>
<evidence type="ECO:0000256" key="5">
    <source>
        <dbReference type="PROSITE-ProRule" id="PRU00335"/>
    </source>
</evidence>
<dbReference type="Proteomes" id="UP000254869">
    <property type="component" value="Unassembled WGS sequence"/>
</dbReference>
<dbReference type="InterPro" id="IPR001647">
    <property type="entry name" value="HTH_TetR"/>
</dbReference>
<name>A0A370IBB5_9NOCA</name>
<dbReference type="EMBL" id="QQBC01000004">
    <property type="protein sequence ID" value="RDI66684.1"/>
    <property type="molecule type" value="Genomic_DNA"/>
</dbReference>
<dbReference type="SUPFAM" id="SSF46689">
    <property type="entry name" value="Homeodomain-like"/>
    <property type="match status" value="1"/>
</dbReference>
<accession>A0A370IBB5</accession>
<dbReference type="GO" id="GO:0003700">
    <property type="term" value="F:DNA-binding transcription factor activity"/>
    <property type="evidence" value="ECO:0007669"/>
    <property type="project" value="TreeGrafter"/>
</dbReference>
<dbReference type="PANTHER" id="PTHR30055">
    <property type="entry name" value="HTH-TYPE TRANSCRIPTIONAL REGULATOR RUTR"/>
    <property type="match status" value="1"/>
</dbReference>
<evidence type="ECO:0000256" key="4">
    <source>
        <dbReference type="ARBA" id="ARBA00023163"/>
    </source>
</evidence>
<evidence type="ECO:0000313" key="8">
    <source>
        <dbReference type="Proteomes" id="UP000254869"/>
    </source>
</evidence>
<dbReference type="InterPro" id="IPR050109">
    <property type="entry name" value="HTH-type_TetR-like_transc_reg"/>
</dbReference>
<dbReference type="InterPro" id="IPR039538">
    <property type="entry name" value="BetI_C"/>
</dbReference>
<keyword evidence="1" id="KW-0678">Repressor</keyword>
<evidence type="ECO:0000256" key="1">
    <source>
        <dbReference type="ARBA" id="ARBA00022491"/>
    </source>
</evidence>
<sequence length="177" mass="19744">MEGVSIRTLASRAHVSIGTVQYYFSTKSQLLQSVWEHVRDEYSERLFSSGIADEPPERKLEHLIRLLVPPGSDDRLTRVWLALVYSATHDQKIAALHRAQWQRMEELLTEVLAAANPVRAAEAGEAAAEFLALMDGFAIAVVTEPERMPPARAHRIARAWTAAWLNDTQNFGPVATA</sequence>
<protein>
    <submittedName>
        <fullName evidence="7">TetR family transcriptional regulator</fullName>
    </submittedName>
</protein>
<evidence type="ECO:0000256" key="2">
    <source>
        <dbReference type="ARBA" id="ARBA00023015"/>
    </source>
</evidence>
<organism evidence="7 8">
    <name type="scientific">Nocardia pseudobrasiliensis</name>
    <dbReference type="NCBI Taxonomy" id="45979"/>
    <lineage>
        <taxon>Bacteria</taxon>
        <taxon>Bacillati</taxon>
        <taxon>Actinomycetota</taxon>
        <taxon>Actinomycetes</taxon>
        <taxon>Mycobacteriales</taxon>
        <taxon>Nocardiaceae</taxon>
        <taxon>Nocardia</taxon>
    </lineage>
</organism>
<keyword evidence="2" id="KW-0805">Transcription regulation</keyword>
<keyword evidence="4" id="KW-0804">Transcription</keyword>
<evidence type="ECO:0000256" key="3">
    <source>
        <dbReference type="ARBA" id="ARBA00023125"/>
    </source>
</evidence>
<comment type="caution">
    <text evidence="7">The sequence shown here is derived from an EMBL/GenBank/DDBJ whole genome shotgun (WGS) entry which is preliminary data.</text>
</comment>
<dbReference type="Gene3D" id="1.10.357.10">
    <property type="entry name" value="Tetracycline Repressor, domain 2"/>
    <property type="match status" value="1"/>
</dbReference>
<reference evidence="7 8" key="1">
    <citation type="submission" date="2018-07" db="EMBL/GenBank/DDBJ databases">
        <title>Genomic Encyclopedia of Type Strains, Phase IV (KMG-IV): sequencing the most valuable type-strain genomes for metagenomic binning, comparative biology and taxonomic classification.</title>
        <authorList>
            <person name="Goeker M."/>
        </authorList>
    </citation>
    <scope>NUCLEOTIDE SEQUENCE [LARGE SCALE GENOMIC DNA]</scope>
    <source>
        <strain evidence="7 8">DSM 44290</strain>
    </source>
</reference>
<evidence type="ECO:0000259" key="6">
    <source>
        <dbReference type="PROSITE" id="PS50977"/>
    </source>
</evidence>
<dbReference type="GO" id="GO:0000976">
    <property type="term" value="F:transcription cis-regulatory region binding"/>
    <property type="evidence" value="ECO:0007669"/>
    <property type="project" value="TreeGrafter"/>
</dbReference>
<dbReference type="AlphaFoldDB" id="A0A370IBB5"/>
<keyword evidence="3 5" id="KW-0238">DNA-binding</keyword>
<dbReference type="PROSITE" id="PS50977">
    <property type="entry name" value="HTH_TETR_2"/>
    <property type="match status" value="1"/>
</dbReference>
<proteinExistence type="predicted"/>
<dbReference type="Pfam" id="PF00440">
    <property type="entry name" value="TetR_N"/>
    <property type="match status" value="1"/>
</dbReference>
<dbReference type="InterPro" id="IPR036271">
    <property type="entry name" value="Tet_transcr_reg_TetR-rel_C_sf"/>
</dbReference>
<dbReference type="InterPro" id="IPR009057">
    <property type="entry name" value="Homeodomain-like_sf"/>
</dbReference>
<feature type="DNA-binding region" description="H-T-H motif" evidence="5">
    <location>
        <begin position="5"/>
        <end position="24"/>
    </location>
</feature>
<gene>
    <name evidence="7" type="ORF">DFR76_104434</name>
</gene>
<dbReference type="Pfam" id="PF13977">
    <property type="entry name" value="TetR_C_6"/>
    <property type="match status" value="1"/>
</dbReference>
<feature type="domain" description="HTH tetR-type" evidence="6">
    <location>
        <begin position="1"/>
        <end position="42"/>
    </location>
</feature>
<dbReference type="SUPFAM" id="SSF48498">
    <property type="entry name" value="Tetracyclin repressor-like, C-terminal domain"/>
    <property type="match status" value="1"/>
</dbReference>
<keyword evidence="8" id="KW-1185">Reference proteome</keyword>